<protein>
    <recommendedName>
        <fullName evidence="3">Tetratricopeptide repeat protein</fullName>
    </recommendedName>
</protein>
<dbReference type="Proteomes" id="UP000576082">
    <property type="component" value="Unassembled WGS sequence"/>
</dbReference>
<evidence type="ECO:0000313" key="2">
    <source>
        <dbReference type="Proteomes" id="UP000576082"/>
    </source>
</evidence>
<evidence type="ECO:0000313" key="1">
    <source>
        <dbReference type="EMBL" id="NME66576.1"/>
    </source>
</evidence>
<dbReference type="AlphaFoldDB" id="A0A7X9NZ37"/>
<dbReference type="InterPro" id="IPR011990">
    <property type="entry name" value="TPR-like_helical_dom_sf"/>
</dbReference>
<dbReference type="EMBL" id="JABANE010000002">
    <property type="protein sequence ID" value="NME66576.1"/>
    <property type="molecule type" value="Genomic_DNA"/>
</dbReference>
<name>A0A7X9NZ37_9BACT</name>
<gene>
    <name evidence="1" type="ORF">HHU12_01245</name>
</gene>
<evidence type="ECO:0008006" key="3">
    <source>
        <dbReference type="Google" id="ProtNLM"/>
    </source>
</evidence>
<proteinExistence type="predicted"/>
<keyword evidence="2" id="KW-1185">Reference proteome</keyword>
<dbReference type="RefSeq" id="WP_169654322.1">
    <property type="nucleotide sequence ID" value="NZ_JABANE010000002.1"/>
</dbReference>
<organism evidence="1 2">
    <name type="scientific">Flammeovirga aprica JL-4</name>
    <dbReference type="NCBI Taxonomy" id="694437"/>
    <lineage>
        <taxon>Bacteria</taxon>
        <taxon>Pseudomonadati</taxon>
        <taxon>Bacteroidota</taxon>
        <taxon>Cytophagia</taxon>
        <taxon>Cytophagales</taxon>
        <taxon>Flammeovirgaceae</taxon>
        <taxon>Flammeovirga</taxon>
    </lineage>
</organism>
<dbReference type="Gene3D" id="1.25.40.10">
    <property type="entry name" value="Tetratricopeptide repeat domain"/>
    <property type="match status" value="1"/>
</dbReference>
<reference evidence="1 2" key="1">
    <citation type="submission" date="2020-04" db="EMBL/GenBank/DDBJ databases">
        <title>Flammeovirga sp. SR4, a novel species isolated from seawater.</title>
        <authorList>
            <person name="Wang X."/>
        </authorList>
    </citation>
    <scope>NUCLEOTIDE SEQUENCE [LARGE SCALE GENOMIC DNA]</scope>
    <source>
        <strain evidence="1 2">ATCC 23126</strain>
    </source>
</reference>
<accession>A0A7X9NZ37</accession>
<comment type="caution">
    <text evidence="1">The sequence shown here is derived from an EMBL/GenBank/DDBJ whole genome shotgun (WGS) entry which is preliminary data.</text>
</comment>
<dbReference type="SUPFAM" id="SSF48452">
    <property type="entry name" value="TPR-like"/>
    <property type="match status" value="1"/>
</dbReference>
<sequence>MKYILILALQVIFFNTFGQTYYPYKTCDTEPDLKISSINISDKYTKIEFEYTKKGKTGQYIFLNKPGHKNAFYIKIYKHKYKLIKTENIGHKDRMTTAYPNKKKVFSAYFEPIPKSVKEFGLYEGKNGDWNFNNVKLENSIDHKGIKARESAFKFFDLLTKEYKKTKKWDVMFISIMTESIEEAVEYGIEDRDALILYGWARYMSREPEIAIRNFHYALSKYPNDPEILFYMGNCFEFSKKIDRAVYYWEKSGNTRSKEKIKRYTQ</sequence>